<protein>
    <recommendedName>
        <fullName evidence="1">RNase H type-1 domain-containing protein</fullName>
    </recommendedName>
</protein>
<reference evidence="2" key="1">
    <citation type="submission" date="2018-02" db="EMBL/GenBank/DDBJ databases">
        <authorList>
            <person name="Cohen D.B."/>
            <person name="Kent A.D."/>
        </authorList>
    </citation>
    <scope>NUCLEOTIDE SEQUENCE</scope>
</reference>
<dbReference type="GO" id="GO:0004523">
    <property type="term" value="F:RNA-DNA hybrid ribonuclease activity"/>
    <property type="evidence" value="ECO:0007669"/>
    <property type="project" value="InterPro"/>
</dbReference>
<dbReference type="InterPro" id="IPR002156">
    <property type="entry name" value="RNaseH_domain"/>
</dbReference>
<sequence>MDGSAFNFGYALVNWGFCCGLFGWKENGVIVDAHLIPSRAAQYALEYIEAVIDSPGPREAGVHRWIPPPTPEVVKINVASFGFKAQKKVGLGVVVRNFKGEFMATSGEKVDAEGDLMWCSALSVFCALNFSLSIGFFAVVIECSESSLISMLNSGQMFFRS</sequence>
<dbReference type="AlphaFoldDB" id="A0A2N9EGK3"/>
<dbReference type="EMBL" id="OIVN01000080">
    <property type="protein sequence ID" value="SPC73895.1"/>
    <property type="molecule type" value="Genomic_DNA"/>
</dbReference>
<evidence type="ECO:0000259" key="1">
    <source>
        <dbReference type="Pfam" id="PF13456"/>
    </source>
</evidence>
<evidence type="ECO:0000313" key="2">
    <source>
        <dbReference type="EMBL" id="SPC73895.1"/>
    </source>
</evidence>
<dbReference type="GO" id="GO:0003676">
    <property type="term" value="F:nucleic acid binding"/>
    <property type="evidence" value="ECO:0007669"/>
    <property type="project" value="InterPro"/>
</dbReference>
<name>A0A2N9EGK3_FAGSY</name>
<dbReference type="Pfam" id="PF13456">
    <property type="entry name" value="RVT_3"/>
    <property type="match status" value="1"/>
</dbReference>
<accession>A0A2N9EGK3</accession>
<proteinExistence type="predicted"/>
<feature type="domain" description="RNase H type-1" evidence="1">
    <location>
        <begin position="86"/>
        <end position="156"/>
    </location>
</feature>
<organism evidence="2">
    <name type="scientific">Fagus sylvatica</name>
    <name type="common">Beechnut</name>
    <dbReference type="NCBI Taxonomy" id="28930"/>
    <lineage>
        <taxon>Eukaryota</taxon>
        <taxon>Viridiplantae</taxon>
        <taxon>Streptophyta</taxon>
        <taxon>Embryophyta</taxon>
        <taxon>Tracheophyta</taxon>
        <taxon>Spermatophyta</taxon>
        <taxon>Magnoliopsida</taxon>
        <taxon>eudicotyledons</taxon>
        <taxon>Gunneridae</taxon>
        <taxon>Pentapetalae</taxon>
        <taxon>rosids</taxon>
        <taxon>fabids</taxon>
        <taxon>Fagales</taxon>
        <taxon>Fagaceae</taxon>
        <taxon>Fagus</taxon>
    </lineage>
</organism>
<gene>
    <name evidence="2" type="ORF">FSB_LOCUS1777</name>
</gene>